<dbReference type="Proteomes" id="UP000238070">
    <property type="component" value="Chromosome"/>
</dbReference>
<reference evidence="2 3" key="1">
    <citation type="submission" date="2018-01" db="EMBL/GenBank/DDBJ databases">
        <title>Genetic Diversity of Clostridium botulinum in seafood.</title>
        <authorList>
            <person name="Athira V."/>
            <person name="Arun Jyothi P.V."/>
            <person name="Lalitha K.V."/>
            <person name="Joseph T.C."/>
        </authorList>
    </citation>
    <scope>NUCLEOTIDE SEQUENCE [LARGE SCALE GENOMIC DNA]</scope>
    <source>
        <strain evidence="2 3">Mfbjulcb5</strain>
    </source>
</reference>
<dbReference type="Gene3D" id="1.10.530.10">
    <property type="match status" value="1"/>
</dbReference>
<name>A0AAU8Z345_CLOBO</name>
<proteinExistence type="predicted"/>
<evidence type="ECO:0000313" key="3">
    <source>
        <dbReference type="Proteomes" id="UP000238070"/>
    </source>
</evidence>
<gene>
    <name evidence="2" type="ORF">C3B64_19980</name>
</gene>
<sequence>MIRDYGTGNSMNWTPTRTGKYLVGIHVKDKNSKERLDDHKYVEYNVEQSSSKATISNLEVSLNGTVVANGKLEQGKTYTIKGNGNSANGVLYQFWIKDPYTQVWQMIRDYGTGNSMNWTPIGAGKYLVGIHVKDKNSKERLDDHKYVEYNAIGSNKNYKNSYYNITLDEMINRQMANTPAYHMYIADKNIYEWRYAIIKNGKKGYSTDINGVNWIQSDQQYDYIKSRAREYIDPTNQIYDSIGQYQFLQLSYNECTTAEQLNNILKGKGVLEGKGQAFIDAGKESNVSPIYLIAHSLLETGNGTSTLAKGVVVNGKTVYNLFGINAVDSDPIGQGSKYAYEQGWFSVDLAIKGGAKWISSRYINNPIYKQDTLYKMRWNPDNPTVHQYATDIRWAYNQVSNIKKVIDQLQNVVLNFDVPVFK</sequence>
<dbReference type="InterPro" id="IPR002901">
    <property type="entry name" value="MGlyc_endo_b_GlcNAc-like_dom"/>
</dbReference>
<dbReference type="AlphaFoldDB" id="A0AAU8Z345"/>
<protein>
    <submittedName>
        <fullName evidence="2">Beta-N-acetylglucosaminidase</fullName>
    </submittedName>
</protein>
<evidence type="ECO:0000259" key="1">
    <source>
        <dbReference type="SMART" id="SM00047"/>
    </source>
</evidence>
<dbReference type="SMART" id="SM00047">
    <property type="entry name" value="LYZ2"/>
    <property type="match status" value="1"/>
</dbReference>
<dbReference type="Pfam" id="PF01832">
    <property type="entry name" value="Glucosaminidase"/>
    <property type="match status" value="1"/>
</dbReference>
<feature type="domain" description="Mannosyl-glycoprotein endo-beta-N-acetylglucosamidase-like" evidence="1">
    <location>
        <begin position="263"/>
        <end position="417"/>
    </location>
</feature>
<dbReference type="GO" id="GO:0004040">
    <property type="term" value="F:amidase activity"/>
    <property type="evidence" value="ECO:0007669"/>
    <property type="project" value="InterPro"/>
</dbReference>
<organism evidence="2 3">
    <name type="scientific">Clostridium botulinum</name>
    <dbReference type="NCBI Taxonomy" id="1491"/>
    <lineage>
        <taxon>Bacteria</taxon>
        <taxon>Bacillati</taxon>
        <taxon>Bacillota</taxon>
        <taxon>Clostridia</taxon>
        <taxon>Eubacteriales</taxon>
        <taxon>Clostridiaceae</taxon>
        <taxon>Clostridium</taxon>
    </lineage>
</organism>
<dbReference type="EMBL" id="CP027776">
    <property type="protein sequence ID" value="AVP66366.1"/>
    <property type="molecule type" value="Genomic_DNA"/>
</dbReference>
<accession>A0AAU8Z345</accession>
<evidence type="ECO:0000313" key="2">
    <source>
        <dbReference type="EMBL" id="AVP66366.1"/>
    </source>
</evidence>